<protein>
    <submittedName>
        <fullName evidence="1">Uncharacterized protein</fullName>
    </submittedName>
</protein>
<accession>A0A062V8G6</accession>
<dbReference type="AlphaFoldDB" id="A0A062V8G6"/>
<dbReference type="EMBL" id="JMIY01000005">
    <property type="protein sequence ID" value="KCZ71670.1"/>
    <property type="molecule type" value="Genomic_DNA"/>
</dbReference>
<comment type="caution">
    <text evidence="1">The sequence shown here is derived from an EMBL/GenBank/DDBJ whole genome shotgun (WGS) entry which is preliminary data.</text>
</comment>
<evidence type="ECO:0000313" key="2">
    <source>
        <dbReference type="Proteomes" id="UP000027153"/>
    </source>
</evidence>
<gene>
    <name evidence="1" type="ORF">ANME2D_02406</name>
</gene>
<sequence length="211" mass="24699">MATEKIKEILGENLVALVEYYTGDEKNILAVCNSLDSDTLRRLKQLKEIPLVLTKEELTGGVDVFPIEFLNIKQHHKILSGEDFLKDVVISKKHLRHQLEFEFRSKLIHLREEYLQFKDKDLEDLIISALPTLAPIIGGLIYLRDLHYEDTQDMFRTVSDGYGIDMQVLKEIYDIKHSRTKFKKDKELYIKDLIRVLHDIGKIIDEFEVIE</sequence>
<dbReference type="RefSeq" id="WP_048091762.1">
    <property type="nucleotide sequence ID" value="NZ_JMIY01000005.1"/>
</dbReference>
<keyword evidence="2" id="KW-1185">Reference proteome</keyword>
<reference evidence="1 2" key="1">
    <citation type="journal article" date="2013" name="Nature">
        <title>Anaerobic oxidation of methane coupled to nitrate reduction in a novel archaeal lineage.</title>
        <authorList>
            <person name="Haroon M.F."/>
            <person name="Hu S."/>
            <person name="Shi Y."/>
            <person name="Imelfort M."/>
            <person name="Keller J."/>
            <person name="Hugenholtz P."/>
            <person name="Yuan Z."/>
            <person name="Tyson G.W."/>
        </authorList>
    </citation>
    <scope>NUCLEOTIDE SEQUENCE [LARGE SCALE GENOMIC DNA]</scope>
    <source>
        <strain evidence="1 2">ANME-2d</strain>
    </source>
</reference>
<name>A0A062V8G6_9EURY</name>
<organism evidence="1 2">
    <name type="scientific">Candidatus Methanoperedens nitratireducens</name>
    <dbReference type="NCBI Taxonomy" id="1392998"/>
    <lineage>
        <taxon>Archaea</taxon>
        <taxon>Methanobacteriati</taxon>
        <taxon>Methanobacteriota</taxon>
        <taxon>Stenosarchaea group</taxon>
        <taxon>Methanomicrobia</taxon>
        <taxon>Methanosarcinales</taxon>
        <taxon>ANME-2 cluster</taxon>
        <taxon>Candidatus Methanoperedentaceae</taxon>
        <taxon>Candidatus Methanoperedens</taxon>
    </lineage>
</organism>
<evidence type="ECO:0000313" key="1">
    <source>
        <dbReference type="EMBL" id="KCZ71670.1"/>
    </source>
</evidence>
<dbReference type="Proteomes" id="UP000027153">
    <property type="component" value="Unassembled WGS sequence"/>
</dbReference>
<proteinExistence type="predicted"/>